<feature type="region of interest" description="Disordered" evidence="8">
    <location>
        <begin position="92"/>
        <end position="111"/>
    </location>
</feature>
<feature type="transmembrane region" description="Helical" evidence="9">
    <location>
        <begin position="308"/>
        <end position="329"/>
    </location>
</feature>
<feature type="transmembrane region" description="Helical" evidence="9">
    <location>
        <begin position="162"/>
        <end position="184"/>
    </location>
</feature>
<feature type="transmembrane region" description="Helical" evidence="9">
    <location>
        <begin position="604"/>
        <end position="625"/>
    </location>
</feature>
<feature type="transmembrane region" description="Helical" evidence="9">
    <location>
        <begin position="20"/>
        <end position="40"/>
    </location>
</feature>
<feature type="transmembrane region" description="Helical" evidence="9">
    <location>
        <begin position="1025"/>
        <end position="1049"/>
    </location>
</feature>
<evidence type="ECO:0000256" key="2">
    <source>
        <dbReference type="ARBA" id="ARBA00022475"/>
    </source>
</evidence>
<keyword evidence="3 9" id="KW-0812">Transmembrane</keyword>
<dbReference type="Proteomes" id="UP000269019">
    <property type="component" value="Chromosome"/>
</dbReference>
<name>A0A3G6JCE3_9CORY</name>
<dbReference type="PANTHER" id="PTHR47019">
    <property type="entry name" value="LIPID II FLIPPASE MURJ"/>
    <property type="match status" value="1"/>
</dbReference>
<feature type="compositionally biased region" description="Polar residues" evidence="8">
    <location>
        <begin position="1001"/>
        <end position="1011"/>
    </location>
</feature>
<keyword evidence="11" id="KW-1185">Reference proteome</keyword>
<proteinExistence type="predicted"/>
<dbReference type="GO" id="GO:0008360">
    <property type="term" value="P:regulation of cell shape"/>
    <property type="evidence" value="ECO:0007669"/>
    <property type="project" value="UniProtKB-KW"/>
</dbReference>
<protein>
    <submittedName>
        <fullName evidence="10">Putative peptidoglycan biosynthesis protein MviN</fullName>
    </submittedName>
</protein>
<dbReference type="GO" id="GO:0005886">
    <property type="term" value="C:plasma membrane"/>
    <property type="evidence" value="ECO:0007669"/>
    <property type="project" value="UniProtKB-SubCell"/>
</dbReference>
<dbReference type="AlphaFoldDB" id="A0A3G6JCE3"/>
<feature type="transmembrane region" description="Helical" evidence="9">
    <location>
        <begin position="196"/>
        <end position="215"/>
    </location>
</feature>
<keyword evidence="2" id="KW-1003">Cell membrane</keyword>
<keyword evidence="5" id="KW-0573">Peptidoglycan synthesis</keyword>
<dbReference type="GO" id="GO:0015648">
    <property type="term" value="F:lipid-linked peptidoglycan transporter activity"/>
    <property type="evidence" value="ECO:0007669"/>
    <property type="project" value="TreeGrafter"/>
</dbReference>
<evidence type="ECO:0000256" key="4">
    <source>
        <dbReference type="ARBA" id="ARBA00022960"/>
    </source>
</evidence>
<keyword evidence="4" id="KW-0133">Cell shape</keyword>
<feature type="transmembrane region" description="Helical" evidence="9">
    <location>
        <begin position="275"/>
        <end position="296"/>
    </location>
</feature>
<evidence type="ECO:0000313" key="10">
    <source>
        <dbReference type="EMBL" id="AZA14728.1"/>
    </source>
</evidence>
<dbReference type="Gene3D" id="3.30.200.20">
    <property type="entry name" value="Phosphorylase Kinase, domain 1"/>
    <property type="match status" value="1"/>
</dbReference>
<accession>A0A3G6JCE3</accession>
<evidence type="ECO:0000256" key="1">
    <source>
        <dbReference type="ARBA" id="ARBA00004651"/>
    </source>
</evidence>
<keyword evidence="7 9" id="KW-0472">Membrane</keyword>
<evidence type="ECO:0000256" key="8">
    <source>
        <dbReference type="SAM" id="MobiDB-lite"/>
    </source>
</evidence>
<sequence>MGILYAHPAHRDDATGHLDGVVLLQIFSTFLIPFSLTCAVNNDRGQRFITHMHAADGSSNSPDRGLRHRIRPAADPAPVPQPRARTVAHPTGGIIRVPNQPQTGGEATAAAAATATELLPGPQATVTEVASEHDSHEQGSPQHDTSDAQVVRSTGSMALATLVSRITGFLRTVVLGASLGPAVGSAFNTANTLPNLITEIVLGAVLTSLVVPVLVRAEAEDPDQGAAFIRRLMTLSLALLAGVTVLAVIGAPWLVSITLGSDGKVNVVQAEQFAYLLLPQILFYGMFSLFMAVLNVKGVFKPGAWAPVVNNIVVLVVFGAYWLTPGVLLPDDQPGILDQHVLLLGLGTTAGVVIQTLILLPYIKSAGIDIRPLWGIDDRLKQFGGMALAIVVYVAISQAGYVITTRIAAAADARAPLIYQQAWLLLQVPYGIIGVTMLTAIMPRLSRNAAMGDDKAVVKDLTLATKLTLVSLVPIIVFFSAFGVEIATALFAYSRFTAADARILGWTLSFSAFTLVPYAIVLLHLRVYYAREEAWTPTFIIAGITSTKIVLSLLAPLLAASPSKVVILLGAANGCGFIAGAVIGALLLRRKLGPLGLAAMSRTLLMTVGVSAVAAAIAHGGLFVVDRLFFAPDHVPSSMGYLLRTAVAGVVFLGLTVLGLVLVRLEEMSYVTGMLARIPVVGSRIAAVHQPTSAQNEVQADPLAAALPAVEANVNSQAISVEAFAASPVPPPLSAGVVRGPKLVPGAPVADGAYRLLADHGSVPGARFWQAKATATGELVALTFVDTTGSSPQAPLQPAAAAAAAQQVLTRTQALAELHEPAIPEIILMRAYRSGCLIVARWQDGSPLKTVASQPVDPRGAAWALTDLAKATATAHQAGLAVGIDHAARIRITPAGQAVLAFPAVLATASQTQDVRAIGSALALLCAQAPDVPAPVADLAATASRATTVTDSSASATDVQTAAKPGSGMSAATLYHQLVDKSFAGTVPPADDDREPLPVETQPTPHPEQTSGGFGSAGYTRKGTAILFALSVALVLLAAALALYVFGLLNGDEPDAPVKQNPIANVTGSSDYTGDSKPVGQTVTGPVAITGVTEWQPQPIAPGFTDNPELAPLAVDNDPATGWTTDVYANQFGATPPATKPGIGLLLTLAEPVPVTAVSITSPTPGAAVQLYEVGPATPADGFTTLNQALLIGGGVLEEGTTEVDTTSRPVVNRILVWVNVLPDSRQAAINEITVTGLLPVADDNPPVDANPRTPAAAAVE</sequence>
<evidence type="ECO:0000256" key="7">
    <source>
        <dbReference type="ARBA" id="ARBA00023136"/>
    </source>
</evidence>
<dbReference type="GO" id="GO:0034204">
    <property type="term" value="P:lipid translocation"/>
    <property type="evidence" value="ECO:0007669"/>
    <property type="project" value="TreeGrafter"/>
</dbReference>
<feature type="transmembrane region" description="Helical" evidence="9">
    <location>
        <begin position="537"/>
        <end position="559"/>
    </location>
</feature>
<dbReference type="PRINTS" id="PR01806">
    <property type="entry name" value="VIRFACTRMVIN"/>
</dbReference>
<evidence type="ECO:0000313" key="11">
    <source>
        <dbReference type="Proteomes" id="UP000269019"/>
    </source>
</evidence>
<feature type="region of interest" description="Disordered" evidence="8">
    <location>
        <begin position="985"/>
        <end position="1016"/>
    </location>
</feature>
<evidence type="ECO:0000256" key="6">
    <source>
        <dbReference type="ARBA" id="ARBA00022989"/>
    </source>
</evidence>
<organism evidence="10 11">
    <name type="scientific">Corynebacterium choanae</name>
    <dbReference type="NCBI Taxonomy" id="1862358"/>
    <lineage>
        <taxon>Bacteria</taxon>
        <taxon>Bacillati</taxon>
        <taxon>Actinomycetota</taxon>
        <taxon>Actinomycetes</taxon>
        <taxon>Mycobacteriales</taxon>
        <taxon>Corynebacteriaceae</taxon>
        <taxon>Corynebacterium</taxon>
    </lineage>
</organism>
<feature type="transmembrane region" description="Helical" evidence="9">
    <location>
        <begin position="383"/>
        <end position="403"/>
    </location>
</feature>
<evidence type="ECO:0000256" key="3">
    <source>
        <dbReference type="ARBA" id="ARBA00022692"/>
    </source>
</evidence>
<dbReference type="EMBL" id="CP033896">
    <property type="protein sequence ID" value="AZA14728.1"/>
    <property type="molecule type" value="Genomic_DNA"/>
</dbReference>
<dbReference type="InterPro" id="IPR051050">
    <property type="entry name" value="Lipid_II_flippase_MurJ/MviN"/>
</dbReference>
<feature type="transmembrane region" description="Helical" evidence="9">
    <location>
        <begin position="565"/>
        <end position="588"/>
    </location>
</feature>
<dbReference type="Pfam" id="PF03023">
    <property type="entry name" value="MurJ"/>
    <property type="match status" value="1"/>
</dbReference>
<dbReference type="Gene3D" id="1.10.510.10">
    <property type="entry name" value="Transferase(Phosphotransferase) domain 1"/>
    <property type="match status" value="1"/>
</dbReference>
<dbReference type="PANTHER" id="PTHR47019:SF1">
    <property type="entry name" value="LIPID II FLIPPASE MURJ"/>
    <property type="match status" value="1"/>
</dbReference>
<feature type="transmembrane region" description="Helical" evidence="9">
    <location>
        <begin position="341"/>
        <end position="363"/>
    </location>
</feature>
<feature type="transmembrane region" description="Helical" evidence="9">
    <location>
        <begin position="423"/>
        <end position="446"/>
    </location>
</feature>
<gene>
    <name evidence="10" type="primary">mviN</name>
    <name evidence="10" type="ORF">CCHOA_11785</name>
</gene>
<dbReference type="GO" id="GO:0009252">
    <property type="term" value="P:peptidoglycan biosynthetic process"/>
    <property type="evidence" value="ECO:0007669"/>
    <property type="project" value="UniProtKB-KW"/>
</dbReference>
<dbReference type="CDD" id="cd13123">
    <property type="entry name" value="MATE_MurJ_like"/>
    <property type="match status" value="1"/>
</dbReference>
<feature type="compositionally biased region" description="Polar residues" evidence="8">
    <location>
        <begin position="138"/>
        <end position="150"/>
    </location>
</feature>
<evidence type="ECO:0000256" key="5">
    <source>
        <dbReference type="ARBA" id="ARBA00022984"/>
    </source>
</evidence>
<feature type="transmembrane region" description="Helical" evidence="9">
    <location>
        <begin position="235"/>
        <end position="255"/>
    </location>
</feature>
<dbReference type="InterPro" id="IPR004268">
    <property type="entry name" value="MurJ"/>
</dbReference>
<dbReference type="KEGG" id="ccho:CCHOA_11785"/>
<dbReference type="CDD" id="cd13973">
    <property type="entry name" value="PK_MviN-like"/>
    <property type="match status" value="1"/>
</dbReference>
<keyword evidence="6 9" id="KW-1133">Transmembrane helix</keyword>
<feature type="region of interest" description="Disordered" evidence="8">
    <location>
        <begin position="126"/>
        <end position="150"/>
    </location>
</feature>
<comment type="subcellular location">
    <subcellularLocation>
        <location evidence="1">Cell membrane</location>
        <topology evidence="1">Multi-pass membrane protein</topology>
    </subcellularLocation>
</comment>
<feature type="transmembrane region" description="Helical" evidence="9">
    <location>
        <begin position="503"/>
        <end position="525"/>
    </location>
</feature>
<evidence type="ECO:0000256" key="9">
    <source>
        <dbReference type="SAM" id="Phobius"/>
    </source>
</evidence>
<feature type="transmembrane region" description="Helical" evidence="9">
    <location>
        <begin position="645"/>
        <end position="665"/>
    </location>
</feature>
<reference evidence="10 11" key="1">
    <citation type="submission" date="2018-11" db="EMBL/GenBank/DDBJ databases">
        <authorList>
            <person name="Kleinhagauer T."/>
            <person name="Glaeser S.P."/>
            <person name="Spergser J."/>
            <person name="Ruckert C."/>
            <person name="Kaempfer P."/>
            <person name="Busse H.-J."/>
        </authorList>
    </citation>
    <scope>NUCLEOTIDE SEQUENCE [LARGE SCALE GENOMIC DNA]</scope>
    <source>
        <strain evidence="10 11">200CH</strain>
    </source>
</reference>
<feature type="transmembrane region" description="Helical" evidence="9">
    <location>
        <begin position="467"/>
        <end position="491"/>
    </location>
</feature>